<keyword evidence="2" id="KW-1185">Reference proteome</keyword>
<dbReference type="Proteomes" id="UP001179280">
    <property type="component" value="Unassembled WGS sequence"/>
</dbReference>
<protein>
    <submittedName>
        <fullName evidence="1">Uncharacterized protein</fullName>
    </submittedName>
</protein>
<sequence>MLDIFMELTLLWLSVGLLVPIMACLAYENIRLHRIHVKMNRTVRNTDTTGRLKLMPLSPVFIRVRPKIPYFRDKSCQDDDDLFFVV</sequence>
<reference evidence="1" key="1">
    <citation type="submission" date="2021-01" db="EMBL/GenBank/DDBJ databases">
        <title>Genomic Encyclopedia of Type Strains, Phase IV (KMG-IV): sequencing the most valuable type-strain genomes for metagenomic binning, comparative biology and taxonomic classification.</title>
        <authorList>
            <person name="Goeker M."/>
        </authorList>
    </citation>
    <scope>NUCLEOTIDE SEQUENCE</scope>
    <source>
        <strain evidence="1">DSM 21943</strain>
    </source>
</reference>
<organism evidence="1 2">
    <name type="scientific">Shouchella xiaoxiensis</name>
    <dbReference type="NCBI Taxonomy" id="766895"/>
    <lineage>
        <taxon>Bacteria</taxon>
        <taxon>Bacillati</taxon>
        <taxon>Bacillota</taxon>
        <taxon>Bacilli</taxon>
        <taxon>Bacillales</taxon>
        <taxon>Bacillaceae</taxon>
        <taxon>Shouchella</taxon>
    </lineage>
</organism>
<gene>
    <name evidence="1" type="ORF">JOC54_003884</name>
</gene>
<name>A0ABS2SYH8_9BACI</name>
<accession>A0ABS2SYH8</accession>
<dbReference type="RefSeq" id="WP_204468268.1">
    <property type="nucleotide sequence ID" value="NZ_JAFBCV010000015.1"/>
</dbReference>
<evidence type="ECO:0000313" key="2">
    <source>
        <dbReference type="Proteomes" id="UP001179280"/>
    </source>
</evidence>
<dbReference type="EMBL" id="JAFBCV010000015">
    <property type="protein sequence ID" value="MBM7840591.1"/>
    <property type="molecule type" value="Genomic_DNA"/>
</dbReference>
<proteinExistence type="predicted"/>
<comment type="caution">
    <text evidence="1">The sequence shown here is derived from an EMBL/GenBank/DDBJ whole genome shotgun (WGS) entry which is preliminary data.</text>
</comment>
<evidence type="ECO:0000313" key="1">
    <source>
        <dbReference type="EMBL" id="MBM7840591.1"/>
    </source>
</evidence>